<accession>A0A554NB23</accession>
<keyword evidence="9" id="KW-1185">Reference proteome</keyword>
<evidence type="ECO:0000256" key="5">
    <source>
        <dbReference type="ARBA" id="ARBA00023049"/>
    </source>
</evidence>
<dbReference type="InterPro" id="IPR037518">
    <property type="entry name" value="MPN"/>
</dbReference>
<keyword evidence="1" id="KW-0645">Protease</keyword>
<evidence type="ECO:0000256" key="4">
    <source>
        <dbReference type="ARBA" id="ARBA00022833"/>
    </source>
</evidence>
<dbReference type="EMBL" id="QMDX01000003">
    <property type="protein sequence ID" value="TSD14596.1"/>
    <property type="molecule type" value="Genomic_DNA"/>
</dbReference>
<dbReference type="Pfam" id="PF14464">
    <property type="entry name" value="Prok-JAB"/>
    <property type="match status" value="1"/>
</dbReference>
<organism evidence="8 9">
    <name type="scientific">Haloglomus irregulare</name>
    <dbReference type="NCBI Taxonomy" id="2234134"/>
    <lineage>
        <taxon>Archaea</taxon>
        <taxon>Methanobacteriati</taxon>
        <taxon>Methanobacteriota</taxon>
        <taxon>Stenosarchaea group</taxon>
        <taxon>Halobacteria</taxon>
        <taxon>Halobacteriales</taxon>
        <taxon>Natronomonadaceae</taxon>
        <taxon>Haloglomus</taxon>
    </lineage>
</organism>
<evidence type="ECO:0000256" key="2">
    <source>
        <dbReference type="ARBA" id="ARBA00022723"/>
    </source>
</evidence>
<gene>
    <name evidence="8" type="ORF">DP107_06315</name>
</gene>
<dbReference type="InterPro" id="IPR000555">
    <property type="entry name" value="JAMM/MPN+_dom"/>
</dbReference>
<reference evidence="8 9" key="1">
    <citation type="submission" date="2018-06" db="EMBL/GenBank/DDBJ databases">
        <title>Natronomonas sp. F16-60 a new haloarchaeon isolated from a solar saltern of Isla Cristina, Huelva, Spain.</title>
        <authorList>
            <person name="Duran-Viseras A."/>
            <person name="Sanchez-Porro C."/>
            <person name="Ventosa A."/>
        </authorList>
    </citation>
    <scope>NUCLEOTIDE SEQUENCE [LARGE SCALE GENOMIC DNA]</scope>
    <source>
        <strain evidence="8 9">F16-60</strain>
    </source>
</reference>
<keyword evidence="4" id="KW-0862">Zinc</keyword>
<dbReference type="Gene3D" id="3.40.140.10">
    <property type="entry name" value="Cytidine Deaminase, domain 2"/>
    <property type="match status" value="1"/>
</dbReference>
<keyword evidence="5" id="KW-0482">Metalloprotease</keyword>
<feature type="domain" description="MPN" evidence="7">
    <location>
        <begin position="2"/>
        <end position="126"/>
    </location>
</feature>
<evidence type="ECO:0000256" key="3">
    <source>
        <dbReference type="ARBA" id="ARBA00022801"/>
    </source>
</evidence>
<dbReference type="Proteomes" id="UP000319894">
    <property type="component" value="Unassembled WGS sequence"/>
</dbReference>
<keyword evidence="2" id="KW-0479">Metal-binding</keyword>
<evidence type="ECO:0000256" key="1">
    <source>
        <dbReference type="ARBA" id="ARBA00022670"/>
    </source>
</evidence>
<feature type="region of interest" description="Disordered" evidence="6">
    <location>
        <begin position="32"/>
        <end position="56"/>
    </location>
</feature>
<comment type="caution">
    <text evidence="8">The sequence shown here is derived from an EMBL/GenBank/DDBJ whole genome shotgun (WGS) entry which is preliminary data.</text>
</comment>
<protein>
    <recommendedName>
        <fullName evidence="7">MPN domain-containing protein</fullName>
    </recommendedName>
</protein>
<dbReference type="NCBIfam" id="NF041370">
    <property type="entry name" value="desamp_Halo"/>
    <property type="match status" value="1"/>
</dbReference>
<dbReference type="GO" id="GO:0006508">
    <property type="term" value="P:proteolysis"/>
    <property type="evidence" value="ECO:0007669"/>
    <property type="project" value="UniProtKB-KW"/>
</dbReference>
<dbReference type="PANTHER" id="PTHR34858">
    <property type="entry name" value="CYSO-CYSTEINE PEPTIDASE"/>
    <property type="match status" value="1"/>
</dbReference>
<evidence type="ECO:0000256" key="6">
    <source>
        <dbReference type="SAM" id="MobiDB-lite"/>
    </source>
</evidence>
<dbReference type="AlphaFoldDB" id="A0A554NB23"/>
<dbReference type="OrthoDB" id="10589at2157"/>
<dbReference type="InterPro" id="IPR028090">
    <property type="entry name" value="JAB_dom_prok"/>
</dbReference>
<keyword evidence="3" id="KW-0378">Hydrolase</keyword>
<dbReference type="CDD" id="cd08070">
    <property type="entry name" value="MPN_like"/>
    <property type="match status" value="1"/>
</dbReference>
<dbReference type="GO" id="GO:0008235">
    <property type="term" value="F:metalloexopeptidase activity"/>
    <property type="evidence" value="ECO:0007669"/>
    <property type="project" value="TreeGrafter"/>
</dbReference>
<dbReference type="PROSITE" id="PS50249">
    <property type="entry name" value="MPN"/>
    <property type="match status" value="1"/>
</dbReference>
<dbReference type="SMART" id="SM00232">
    <property type="entry name" value="JAB_MPN"/>
    <property type="match status" value="1"/>
</dbReference>
<dbReference type="GO" id="GO:0008270">
    <property type="term" value="F:zinc ion binding"/>
    <property type="evidence" value="ECO:0007669"/>
    <property type="project" value="TreeGrafter"/>
</dbReference>
<dbReference type="RefSeq" id="WP_144261312.1">
    <property type="nucleotide sequence ID" value="NZ_QMDX01000003.1"/>
</dbReference>
<evidence type="ECO:0000313" key="9">
    <source>
        <dbReference type="Proteomes" id="UP000319894"/>
    </source>
</evidence>
<name>A0A554NB23_9EURY</name>
<sequence>MLRLPAVVRDDLVAHAREGAPDEVCGVLAGTHGEPSVARTSRRATNAATHPRNRYALDPPEQLDLMRDLETDGDAVVGFYHSHPRGPPAPSDVDASEATWEGYSYVIVSLGGDEPVVRSWRWTGDGFEPEGVRITEN</sequence>
<proteinExistence type="predicted"/>
<dbReference type="InParanoid" id="A0A554NB23"/>
<dbReference type="SUPFAM" id="SSF102712">
    <property type="entry name" value="JAB1/MPN domain"/>
    <property type="match status" value="1"/>
</dbReference>
<dbReference type="InterPro" id="IPR051929">
    <property type="entry name" value="VirAsm_ModProt"/>
</dbReference>
<dbReference type="InterPro" id="IPR053551">
    <property type="entry name" value="Metalloprotease_DSAMP"/>
</dbReference>
<evidence type="ECO:0000313" key="8">
    <source>
        <dbReference type="EMBL" id="TSD14596.1"/>
    </source>
</evidence>
<evidence type="ECO:0000259" key="7">
    <source>
        <dbReference type="PROSITE" id="PS50249"/>
    </source>
</evidence>
<dbReference type="PANTHER" id="PTHR34858:SF1">
    <property type="entry name" value="CYSO-CYSTEINE PEPTIDASE"/>
    <property type="match status" value="1"/>
</dbReference>